<proteinExistence type="predicted"/>
<dbReference type="AlphaFoldDB" id="A0A2Z6N7P4"/>
<evidence type="ECO:0000313" key="2">
    <source>
        <dbReference type="Proteomes" id="UP000242715"/>
    </source>
</evidence>
<sequence length="86" mass="9512">MQNGKVVVVKSQSKERLAILELAHMMSVPMSLIAVLNMKAPDAIWHNTPLSASQFSPLFILTALEMMRTSSVFSAYSPLMIFLLST</sequence>
<name>A0A2Z6N7P4_TRISU</name>
<protein>
    <submittedName>
        <fullName evidence="1">Uncharacterized protein</fullName>
    </submittedName>
</protein>
<reference evidence="2" key="1">
    <citation type="journal article" date="2017" name="Front. Plant Sci.">
        <title>Climate Clever Clovers: New Paradigm to Reduce the Environmental Footprint of Ruminants by Breeding Low Methanogenic Forages Utilizing Haplotype Variation.</title>
        <authorList>
            <person name="Kaur P."/>
            <person name="Appels R."/>
            <person name="Bayer P.E."/>
            <person name="Keeble-Gagnere G."/>
            <person name="Wang J."/>
            <person name="Hirakawa H."/>
            <person name="Shirasawa K."/>
            <person name="Vercoe P."/>
            <person name="Stefanova K."/>
            <person name="Durmic Z."/>
            <person name="Nichols P."/>
            <person name="Revell C."/>
            <person name="Isobe S.N."/>
            <person name="Edwards D."/>
            <person name="Erskine W."/>
        </authorList>
    </citation>
    <scope>NUCLEOTIDE SEQUENCE [LARGE SCALE GENOMIC DNA]</scope>
    <source>
        <strain evidence="2">cv. Daliak</strain>
    </source>
</reference>
<evidence type="ECO:0000313" key="1">
    <source>
        <dbReference type="EMBL" id="GAU38083.1"/>
    </source>
</evidence>
<keyword evidence="2" id="KW-1185">Reference proteome</keyword>
<gene>
    <name evidence="1" type="ORF">TSUD_318770</name>
</gene>
<dbReference type="EMBL" id="DF973701">
    <property type="protein sequence ID" value="GAU38083.1"/>
    <property type="molecule type" value="Genomic_DNA"/>
</dbReference>
<accession>A0A2Z6N7P4</accession>
<dbReference type="Proteomes" id="UP000242715">
    <property type="component" value="Unassembled WGS sequence"/>
</dbReference>
<organism evidence="1 2">
    <name type="scientific">Trifolium subterraneum</name>
    <name type="common">Subterranean clover</name>
    <dbReference type="NCBI Taxonomy" id="3900"/>
    <lineage>
        <taxon>Eukaryota</taxon>
        <taxon>Viridiplantae</taxon>
        <taxon>Streptophyta</taxon>
        <taxon>Embryophyta</taxon>
        <taxon>Tracheophyta</taxon>
        <taxon>Spermatophyta</taxon>
        <taxon>Magnoliopsida</taxon>
        <taxon>eudicotyledons</taxon>
        <taxon>Gunneridae</taxon>
        <taxon>Pentapetalae</taxon>
        <taxon>rosids</taxon>
        <taxon>fabids</taxon>
        <taxon>Fabales</taxon>
        <taxon>Fabaceae</taxon>
        <taxon>Papilionoideae</taxon>
        <taxon>50 kb inversion clade</taxon>
        <taxon>NPAAA clade</taxon>
        <taxon>Hologalegina</taxon>
        <taxon>IRL clade</taxon>
        <taxon>Trifolieae</taxon>
        <taxon>Trifolium</taxon>
    </lineage>
</organism>